<dbReference type="AlphaFoldDB" id="A0A1I6MBD4"/>
<reference evidence="3 4" key="1">
    <citation type="submission" date="2016-10" db="EMBL/GenBank/DDBJ databases">
        <authorList>
            <person name="de Groot N.N."/>
        </authorList>
    </citation>
    <scope>NUCLEOTIDE SEQUENCE [LARGE SCALE GENOMIC DNA]</scope>
    <source>
        <strain evidence="3 4">CGMCC 1.10457</strain>
    </source>
</reference>
<evidence type="ECO:0000313" key="4">
    <source>
        <dbReference type="Proteomes" id="UP000199062"/>
    </source>
</evidence>
<evidence type="ECO:0000313" key="3">
    <source>
        <dbReference type="EMBL" id="SFS13039.1"/>
    </source>
</evidence>
<proteinExistence type="inferred from homology"/>
<dbReference type="Pfam" id="PF00582">
    <property type="entry name" value="Usp"/>
    <property type="match status" value="1"/>
</dbReference>
<keyword evidence="4" id="KW-1185">Reference proteome</keyword>
<dbReference type="Proteomes" id="UP000199062">
    <property type="component" value="Unassembled WGS sequence"/>
</dbReference>
<sequence>MDVDLVLAPVDGSDQSERAIEYAITVADAYDADVHLLFVLDERLVKAIDEGAVDADTVAEDHREFTEMVRGRLDSDGVGGNLDTSTAAGFSPTSLRQSPGSVILDVAEAIEADFLVVPREPGSNETDEAIGRAALYVIEYASQPVLSV</sequence>
<dbReference type="Gene3D" id="3.40.50.620">
    <property type="entry name" value="HUPs"/>
    <property type="match status" value="1"/>
</dbReference>
<accession>A0A1I6MBD4</accession>
<feature type="domain" description="UspA" evidence="2">
    <location>
        <begin position="6"/>
        <end position="147"/>
    </location>
</feature>
<dbReference type="InterPro" id="IPR006016">
    <property type="entry name" value="UspA"/>
</dbReference>
<dbReference type="SUPFAM" id="SSF52402">
    <property type="entry name" value="Adenine nucleotide alpha hydrolases-like"/>
    <property type="match status" value="1"/>
</dbReference>
<dbReference type="PRINTS" id="PR01438">
    <property type="entry name" value="UNVRSLSTRESS"/>
</dbReference>
<organism evidence="3 4">
    <name type="scientific">Halomicrobium zhouii</name>
    <dbReference type="NCBI Taxonomy" id="767519"/>
    <lineage>
        <taxon>Archaea</taxon>
        <taxon>Methanobacteriati</taxon>
        <taxon>Methanobacteriota</taxon>
        <taxon>Stenosarchaea group</taxon>
        <taxon>Halobacteria</taxon>
        <taxon>Halobacteriales</taxon>
        <taxon>Haloarculaceae</taxon>
        <taxon>Halomicrobium</taxon>
    </lineage>
</organism>
<dbReference type="RefSeq" id="WP_089819403.1">
    <property type="nucleotide sequence ID" value="NZ_FOZK01000006.1"/>
</dbReference>
<dbReference type="EMBL" id="FOZK01000006">
    <property type="protein sequence ID" value="SFS13039.1"/>
    <property type="molecule type" value="Genomic_DNA"/>
</dbReference>
<dbReference type="InterPro" id="IPR006015">
    <property type="entry name" value="Universal_stress_UspA"/>
</dbReference>
<name>A0A1I6MBD4_9EURY</name>
<dbReference type="InterPro" id="IPR014729">
    <property type="entry name" value="Rossmann-like_a/b/a_fold"/>
</dbReference>
<dbReference type="PANTHER" id="PTHR46268">
    <property type="entry name" value="STRESS RESPONSE PROTEIN NHAX"/>
    <property type="match status" value="1"/>
</dbReference>
<dbReference type="PANTHER" id="PTHR46268:SF6">
    <property type="entry name" value="UNIVERSAL STRESS PROTEIN UP12"/>
    <property type="match status" value="1"/>
</dbReference>
<evidence type="ECO:0000256" key="1">
    <source>
        <dbReference type="ARBA" id="ARBA00008791"/>
    </source>
</evidence>
<dbReference type="OrthoDB" id="312762at2157"/>
<dbReference type="CDD" id="cd00293">
    <property type="entry name" value="USP-like"/>
    <property type="match status" value="1"/>
</dbReference>
<comment type="similarity">
    <text evidence="1">Belongs to the universal stress protein A family.</text>
</comment>
<gene>
    <name evidence="3" type="ORF">SAMN05216559_4184</name>
</gene>
<protein>
    <submittedName>
        <fullName evidence="3">Nucleotide-binding universal stress protein, UspA family</fullName>
    </submittedName>
</protein>
<evidence type="ECO:0000259" key="2">
    <source>
        <dbReference type="Pfam" id="PF00582"/>
    </source>
</evidence>